<organism evidence="9 10">
    <name type="scientific">Roseospira navarrensis</name>
    <dbReference type="NCBI Taxonomy" id="140058"/>
    <lineage>
        <taxon>Bacteria</taxon>
        <taxon>Pseudomonadati</taxon>
        <taxon>Pseudomonadota</taxon>
        <taxon>Alphaproteobacteria</taxon>
        <taxon>Rhodospirillales</taxon>
        <taxon>Rhodospirillaceae</taxon>
        <taxon>Roseospira</taxon>
    </lineage>
</organism>
<dbReference type="InterPro" id="IPR036366">
    <property type="entry name" value="PGBDSf"/>
</dbReference>
<keyword evidence="6 7" id="KW-0961">Cell wall biogenesis/degradation</keyword>
<dbReference type="Gene3D" id="2.40.440.10">
    <property type="entry name" value="L,D-transpeptidase catalytic domain-like"/>
    <property type="match status" value="1"/>
</dbReference>
<dbReference type="Gene3D" id="1.10.101.10">
    <property type="entry name" value="PGBD-like superfamily/PGBD"/>
    <property type="match status" value="1"/>
</dbReference>
<dbReference type="SUPFAM" id="SSF141523">
    <property type="entry name" value="L,D-transpeptidase catalytic domain-like"/>
    <property type="match status" value="1"/>
</dbReference>
<dbReference type="Pfam" id="PF20142">
    <property type="entry name" value="Scaffold"/>
    <property type="match status" value="1"/>
</dbReference>
<reference evidence="9 10" key="1">
    <citation type="submission" date="2019-10" db="EMBL/GenBank/DDBJ databases">
        <title>Draft whole-genome sequence of the purple nonsulfur photosynthetic bacterium Roseospira navarrensis DSM 15114.</title>
        <authorList>
            <person name="Kyndt J.A."/>
            <person name="Meyer T.E."/>
        </authorList>
    </citation>
    <scope>NUCLEOTIDE SEQUENCE [LARGE SCALE GENOMIC DNA]</scope>
    <source>
        <strain evidence="9 10">DSM 15114</strain>
    </source>
</reference>
<dbReference type="GO" id="GO:0071555">
    <property type="term" value="P:cell wall organization"/>
    <property type="evidence" value="ECO:0007669"/>
    <property type="project" value="UniProtKB-UniRule"/>
</dbReference>
<keyword evidence="10" id="KW-1185">Reference proteome</keyword>
<evidence type="ECO:0000256" key="5">
    <source>
        <dbReference type="ARBA" id="ARBA00022984"/>
    </source>
</evidence>
<evidence type="ECO:0000256" key="7">
    <source>
        <dbReference type="PROSITE-ProRule" id="PRU01373"/>
    </source>
</evidence>
<dbReference type="PROSITE" id="PS52029">
    <property type="entry name" value="LD_TPASE"/>
    <property type="match status" value="1"/>
</dbReference>
<dbReference type="InterPro" id="IPR002477">
    <property type="entry name" value="Peptidoglycan-bd-like"/>
</dbReference>
<name>A0A7X2D328_9PROT</name>
<dbReference type="InterPro" id="IPR045380">
    <property type="entry name" value="LD_TPept_scaffold_dom"/>
</dbReference>
<dbReference type="GO" id="GO:0008360">
    <property type="term" value="P:regulation of cell shape"/>
    <property type="evidence" value="ECO:0007669"/>
    <property type="project" value="UniProtKB-UniRule"/>
</dbReference>
<keyword evidence="4 7" id="KW-0133">Cell shape</keyword>
<comment type="similarity">
    <text evidence="2">Belongs to the YkuD family.</text>
</comment>
<evidence type="ECO:0000313" key="10">
    <source>
        <dbReference type="Proteomes" id="UP000434582"/>
    </source>
</evidence>
<dbReference type="EMBL" id="WIVE01000002">
    <property type="protein sequence ID" value="MQX35152.1"/>
    <property type="molecule type" value="Genomic_DNA"/>
</dbReference>
<dbReference type="UniPathway" id="UPA00219"/>
<evidence type="ECO:0000256" key="1">
    <source>
        <dbReference type="ARBA" id="ARBA00004752"/>
    </source>
</evidence>
<dbReference type="CDD" id="cd16913">
    <property type="entry name" value="YkuD_like"/>
    <property type="match status" value="1"/>
</dbReference>
<protein>
    <submittedName>
        <fullName evidence="9">L,D-transpeptidase family protein</fullName>
    </submittedName>
</protein>
<dbReference type="SUPFAM" id="SSF47090">
    <property type="entry name" value="PGBD-like"/>
    <property type="match status" value="1"/>
</dbReference>
<dbReference type="InterPro" id="IPR036365">
    <property type="entry name" value="PGBD-like_sf"/>
</dbReference>
<dbReference type="GO" id="GO:0009252">
    <property type="term" value="P:peptidoglycan biosynthetic process"/>
    <property type="evidence" value="ECO:0007669"/>
    <property type="project" value="UniProtKB-UniPathway"/>
</dbReference>
<keyword evidence="3" id="KW-0808">Transferase</keyword>
<dbReference type="InterPro" id="IPR005490">
    <property type="entry name" value="LD_TPept_cat_dom"/>
</dbReference>
<evidence type="ECO:0000313" key="9">
    <source>
        <dbReference type="EMBL" id="MQX35152.1"/>
    </source>
</evidence>
<evidence type="ECO:0000256" key="3">
    <source>
        <dbReference type="ARBA" id="ARBA00022679"/>
    </source>
</evidence>
<dbReference type="GO" id="GO:0004180">
    <property type="term" value="F:carboxypeptidase activity"/>
    <property type="evidence" value="ECO:0007669"/>
    <property type="project" value="UniProtKB-ARBA"/>
</dbReference>
<feature type="active site" description="Nucleophile" evidence="7">
    <location>
        <position position="531"/>
    </location>
</feature>
<evidence type="ECO:0000256" key="2">
    <source>
        <dbReference type="ARBA" id="ARBA00005992"/>
    </source>
</evidence>
<evidence type="ECO:0000256" key="6">
    <source>
        <dbReference type="ARBA" id="ARBA00023316"/>
    </source>
</evidence>
<dbReference type="Proteomes" id="UP000434582">
    <property type="component" value="Unassembled WGS sequence"/>
</dbReference>
<evidence type="ECO:0000256" key="4">
    <source>
        <dbReference type="ARBA" id="ARBA00022960"/>
    </source>
</evidence>
<dbReference type="Pfam" id="PF01471">
    <property type="entry name" value="PG_binding_1"/>
    <property type="match status" value="1"/>
</dbReference>
<comment type="caution">
    <text evidence="9">The sequence shown here is derived from an EMBL/GenBank/DDBJ whole genome shotgun (WGS) entry which is preliminary data.</text>
</comment>
<dbReference type="GO" id="GO:0016740">
    <property type="term" value="F:transferase activity"/>
    <property type="evidence" value="ECO:0007669"/>
    <property type="project" value="UniProtKB-KW"/>
</dbReference>
<comment type="pathway">
    <text evidence="1 7">Cell wall biogenesis; peptidoglycan biosynthesis.</text>
</comment>
<feature type="domain" description="L,D-TPase catalytic" evidence="8">
    <location>
        <begin position="377"/>
        <end position="555"/>
    </location>
</feature>
<feature type="active site" description="Proton donor/acceptor" evidence="7">
    <location>
        <position position="512"/>
    </location>
</feature>
<dbReference type="InterPro" id="IPR052905">
    <property type="entry name" value="LD-transpeptidase_YkuD-like"/>
</dbReference>
<accession>A0A7X2D328</accession>
<dbReference type="OrthoDB" id="9778545at2"/>
<keyword evidence="5 7" id="KW-0573">Peptidoglycan synthesis</keyword>
<proteinExistence type="inferred from homology"/>
<dbReference type="InterPro" id="IPR038063">
    <property type="entry name" value="Transpep_catalytic_dom"/>
</dbReference>
<dbReference type="Pfam" id="PF03734">
    <property type="entry name" value="YkuD"/>
    <property type="match status" value="1"/>
</dbReference>
<gene>
    <name evidence="9" type="ORF">GHC57_01325</name>
</gene>
<sequence length="612" mass="65030">MDVCSGAAVTARPAPCGSAQQKVDRSMIQIPLNTARPFPPSRPSVGGRLALGMGALLLIPALAACVTTPPEGETDLGLLLLARIQNGSDGSAAGDPTGTATTEALKALVESGTADASTRPQDAALVQAFYAGRGFAPAWTDGTGPTARGQAVRDVLVTAWADAIPDIAVPPVPEAEAGAPVPPAAVARHDLAVTRALATYAGRALQRRVVWAPRIPDGTLGALREIAAENPAAEPPGRLFRLVSDDDRTARLRRGLLRYHALAEGGGWPRVNPDGAKIEPGDRHPDVPLIRARLAVTGDLTDENAGPSASAAVDPTLLDPVLAAAVRRFQARHGLAIDGKVGPQTRAAMAMPADRRLRQMALNLKRLRALPPLPDGRSIEVNIAGAALEGRQDGETVFRTDVIVGMRDRPTPELRSAINQLVLNPTWTVPTSIAEKDILPKLRNDPTYLTSHGFQVFEGWTGGAAELDPSQIDWHAPDVDIRGMRLRQAPGPGNALGEIKFLFPNDHDVYLHSTPSRGLFARSTRTFSSGCVRVRDPLDLATFILDDPGTWTAETLRDRIRAGGTRTVRPGQSIPVSIIYLTAWVAEDGTIHFRRDVYGTDAGDLSTVADLR</sequence>
<dbReference type="AlphaFoldDB" id="A0A7X2D328"/>
<dbReference type="PANTHER" id="PTHR41533:SF2">
    <property type="entry name" value="BLR7131 PROTEIN"/>
    <property type="match status" value="1"/>
</dbReference>
<evidence type="ECO:0000259" key="8">
    <source>
        <dbReference type="PROSITE" id="PS52029"/>
    </source>
</evidence>
<dbReference type="PANTHER" id="PTHR41533">
    <property type="entry name" value="L,D-TRANSPEPTIDASE HI_1667-RELATED"/>
    <property type="match status" value="1"/>
</dbReference>